<keyword evidence="2" id="KW-1185">Reference proteome</keyword>
<accession>A0AAV4HHA4</accession>
<reference evidence="1 2" key="1">
    <citation type="journal article" date="2021" name="Elife">
        <title>Chloroplast acquisition without the gene transfer in kleptoplastic sea slugs, Plakobranchus ocellatus.</title>
        <authorList>
            <person name="Maeda T."/>
            <person name="Takahashi S."/>
            <person name="Yoshida T."/>
            <person name="Shimamura S."/>
            <person name="Takaki Y."/>
            <person name="Nagai Y."/>
            <person name="Toyoda A."/>
            <person name="Suzuki Y."/>
            <person name="Arimoto A."/>
            <person name="Ishii H."/>
            <person name="Satoh N."/>
            <person name="Nishiyama T."/>
            <person name="Hasebe M."/>
            <person name="Maruyama T."/>
            <person name="Minagawa J."/>
            <person name="Obokata J."/>
            <person name="Shigenobu S."/>
        </authorList>
    </citation>
    <scope>NUCLEOTIDE SEQUENCE [LARGE SCALE GENOMIC DNA]</scope>
</reference>
<proteinExistence type="predicted"/>
<protein>
    <submittedName>
        <fullName evidence="1">Uncharacterized protein</fullName>
    </submittedName>
</protein>
<dbReference type="Proteomes" id="UP000762676">
    <property type="component" value="Unassembled WGS sequence"/>
</dbReference>
<organism evidence="1 2">
    <name type="scientific">Elysia marginata</name>
    <dbReference type="NCBI Taxonomy" id="1093978"/>
    <lineage>
        <taxon>Eukaryota</taxon>
        <taxon>Metazoa</taxon>
        <taxon>Spiralia</taxon>
        <taxon>Lophotrochozoa</taxon>
        <taxon>Mollusca</taxon>
        <taxon>Gastropoda</taxon>
        <taxon>Heterobranchia</taxon>
        <taxon>Euthyneura</taxon>
        <taxon>Panpulmonata</taxon>
        <taxon>Sacoglossa</taxon>
        <taxon>Placobranchoidea</taxon>
        <taxon>Plakobranchidae</taxon>
        <taxon>Elysia</taxon>
    </lineage>
</organism>
<dbReference type="EMBL" id="BMAT01012681">
    <property type="protein sequence ID" value="GFR96954.1"/>
    <property type="molecule type" value="Genomic_DNA"/>
</dbReference>
<comment type="caution">
    <text evidence="1">The sequence shown here is derived from an EMBL/GenBank/DDBJ whole genome shotgun (WGS) entry which is preliminary data.</text>
</comment>
<evidence type="ECO:0000313" key="1">
    <source>
        <dbReference type="EMBL" id="GFR96954.1"/>
    </source>
</evidence>
<sequence>MAASTGGDPGPGACVTVVLPSDLSCWPVVKEMLSELQGRLINENVSDQETAWYMHVIYNTIQMEESSPVHSKASVLPVVPKESGRHKQTEAHRLRSQLHNTARRKPGPNCIWYGMLQFLKGLTTDEADTFLYNLLPRVIEMALGIEDCQPHDGLKLSQQQCGEA</sequence>
<name>A0AAV4HHA4_9GAST</name>
<evidence type="ECO:0000313" key="2">
    <source>
        <dbReference type="Proteomes" id="UP000762676"/>
    </source>
</evidence>
<gene>
    <name evidence="1" type="ORF">ElyMa_006312000</name>
</gene>
<dbReference type="AlphaFoldDB" id="A0AAV4HHA4"/>